<comment type="subcellular location">
    <subcellularLocation>
        <location evidence="2">Cytoplasm</location>
    </subcellularLocation>
    <subcellularLocation>
        <location evidence="1">Nucleus</location>
    </subcellularLocation>
</comment>
<keyword evidence="10" id="KW-1185">Reference proteome</keyword>
<feature type="domain" description="Fungal lipase-type" evidence="7">
    <location>
        <begin position="121"/>
        <end position="230"/>
    </location>
</feature>
<dbReference type="EMBL" id="MU089905">
    <property type="protein sequence ID" value="KAF7848994.1"/>
    <property type="molecule type" value="Genomic_DNA"/>
</dbReference>
<reference evidence="9" key="1">
    <citation type="submission" date="2020-05" db="EMBL/GenBank/DDBJ databases">
        <title>WGS assembly of Corymbia citriodora subspecies variegata.</title>
        <authorList>
            <person name="Barry K."/>
            <person name="Hundley H."/>
            <person name="Shu S."/>
            <person name="Jenkins J."/>
            <person name="Grimwood J."/>
            <person name="Baten A."/>
        </authorList>
    </citation>
    <scope>NUCLEOTIDE SEQUENCE</scope>
    <source>
        <strain evidence="9">CV2-018</strain>
    </source>
</reference>
<protein>
    <submittedName>
        <fullName evidence="9">Uncharacterized protein</fullName>
    </submittedName>
</protein>
<dbReference type="SUPFAM" id="SSF53474">
    <property type="entry name" value="alpha/beta-Hydrolases"/>
    <property type="match status" value="1"/>
</dbReference>
<organism evidence="9 10">
    <name type="scientific">Corymbia citriodora subsp. variegata</name>
    <dbReference type="NCBI Taxonomy" id="360336"/>
    <lineage>
        <taxon>Eukaryota</taxon>
        <taxon>Viridiplantae</taxon>
        <taxon>Streptophyta</taxon>
        <taxon>Embryophyta</taxon>
        <taxon>Tracheophyta</taxon>
        <taxon>Spermatophyta</taxon>
        <taxon>Magnoliopsida</taxon>
        <taxon>eudicotyledons</taxon>
        <taxon>Gunneridae</taxon>
        <taxon>Pentapetalae</taxon>
        <taxon>rosids</taxon>
        <taxon>malvids</taxon>
        <taxon>Myrtales</taxon>
        <taxon>Myrtaceae</taxon>
        <taxon>Myrtoideae</taxon>
        <taxon>Eucalypteae</taxon>
        <taxon>Corymbia</taxon>
    </lineage>
</organism>
<evidence type="ECO:0000313" key="10">
    <source>
        <dbReference type="Proteomes" id="UP000806378"/>
    </source>
</evidence>
<gene>
    <name evidence="9" type="ORF">BT93_L1361</name>
</gene>
<evidence type="ECO:0000256" key="1">
    <source>
        <dbReference type="ARBA" id="ARBA00004123"/>
    </source>
</evidence>
<dbReference type="OrthoDB" id="438440at2759"/>
<dbReference type="GO" id="GO:0006952">
    <property type="term" value="P:defense response"/>
    <property type="evidence" value="ECO:0007669"/>
    <property type="project" value="UniProtKB-KW"/>
</dbReference>
<dbReference type="PANTHER" id="PTHR46898:SF3">
    <property type="entry name" value="FUNGAL LIPASE-LIKE DOMAIN-CONTAINING PROTEIN"/>
    <property type="match status" value="1"/>
</dbReference>
<feature type="domain" description="EDS1 EP" evidence="8">
    <location>
        <begin position="363"/>
        <end position="562"/>
    </location>
</feature>
<dbReference type="GO" id="GO:0006629">
    <property type="term" value="P:lipid metabolic process"/>
    <property type="evidence" value="ECO:0007669"/>
    <property type="project" value="InterPro"/>
</dbReference>
<sequence>MDREKDSPFSNGLYLANLAASSNLVQDSWNAISKLERRINQHFLLRFIKRVFPLLDPATFRSDGDNHVIIKEFRYPNYNIIAFFTSPVTPGYLQEESDLVPSSEINDFQFLCSKSIPTFRLNKAAISLFNSLQNELSQLRKKVATSAKSKDSVPYIITGDCLGGSIAFLFTLWLLNTLEPTKSIPLCITFSSPLPGDSAFQEAVSQYSAWNSCFLHVVLKDDSFPSLSICSPTTNQSPYKPFGTFLFCSDSGVACFDAPESIMELLPSKIGVGNKKSQRLIDGLERRLTHRDRSRLNGQEDLYKAGVTTQVMAVDLNRIQQQTEGTGALIEDIVKHERGVMRQRKEPFDPAKELREIKVHLAYLEWYMMVCKASRQGPGYYDSFKNAGEGRDGGVDNYKTILTDYWERVVREAEKRPQLSGKQLRNRWLFAGTNYRRIVEPLDIAEYYKRGRKDYLKRGRSNHYKELEKWLGNRPRKNSENIESRLTEDSCFWAHVEEAIRSCKLLDSGEQQSNSERENLMRFEEYVMRLINNCAVSLDIFLGKSSYMQWWGEYEEILKKGMMGHSHDSQSDLVRFMRNEPRKNYIERSRGVNETNAPSTRGASILPKPLSLPFLLVLPLCYFLGNHLRKHLF</sequence>
<keyword evidence="6" id="KW-0539">Nucleus</keyword>
<dbReference type="InterPro" id="IPR002921">
    <property type="entry name" value="Fungal_lipase-type"/>
</dbReference>
<evidence type="ECO:0000259" key="8">
    <source>
        <dbReference type="Pfam" id="PF18117"/>
    </source>
</evidence>
<dbReference type="InterPro" id="IPR041266">
    <property type="entry name" value="EDS1_EP"/>
</dbReference>
<dbReference type="Pfam" id="PF18117">
    <property type="entry name" value="EDS1_EP"/>
    <property type="match status" value="1"/>
</dbReference>
<evidence type="ECO:0000256" key="4">
    <source>
        <dbReference type="ARBA" id="ARBA00022801"/>
    </source>
</evidence>
<dbReference type="GO" id="GO:0005634">
    <property type="term" value="C:nucleus"/>
    <property type="evidence" value="ECO:0007669"/>
    <property type="project" value="UniProtKB-SubCell"/>
</dbReference>
<keyword evidence="5" id="KW-0611">Plant defense</keyword>
<dbReference type="InterPro" id="IPR044603">
    <property type="entry name" value="SAG101-like"/>
</dbReference>
<evidence type="ECO:0000259" key="7">
    <source>
        <dbReference type="Pfam" id="PF01764"/>
    </source>
</evidence>
<name>A0A8T0CP54_CORYI</name>
<dbReference type="AlphaFoldDB" id="A0A8T0CP54"/>
<dbReference type="Gramene" id="rna-gnl|WGS:JABURB|Cocit.L1361.1">
    <property type="protein sequence ID" value="cds-KAF7848994.1"/>
    <property type="gene ID" value="gene-BT93_L1361"/>
</dbReference>
<dbReference type="GO" id="GO:0005737">
    <property type="term" value="C:cytoplasm"/>
    <property type="evidence" value="ECO:0007669"/>
    <property type="project" value="UniProtKB-SubCell"/>
</dbReference>
<dbReference type="InterPro" id="IPR029058">
    <property type="entry name" value="AB_hydrolase_fold"/>
</dbReference>
<evidence type="ECO:0000256" key="6">
    <source>
        <dbReference type="ARBA" id="ARBA00023242"/>
    </source>
</evidence>
<evidence type="ECO:0000256" key="5">
    <source>
        <dbReference type="ARBA" id="ARBA00022821"/>
    </source>
</evidence>
<evidence type="ECO:0000256" key="2">
    <source>
        <dbReference type="ARBA" id="ARBA00004496"/>
    </source>
</evidence>
<keyword evidence="4" id="KW-0378">Hydrolase</keyword>
<dbReference type="Proteomes" id="UP000806378">
    <property type="component" value="Unassembled WGS sequence"/>
</dbReference>
<dbReference type="Pfam" id="PF01764">
    <property type="entry name" value="Lipase_3"/>
    <property type="match status" value="1"/>
</dbReference>
<accession>A0A8T0CP54</accession>
<keyword evidence="3" id="KW-0963">Cytoplasm</keyword>
<dbReference type="Gene3D" id="3.40.50.1820">
    <property type="entry name" value="alpha/beta hydrolase"/>
    <property type="match status" value="1"/>
</dbReference>
<dbReference type="GO" id="GO:0052689">
    <property type="term" value="F:carboxylic ester hydrolase activity"/>
    <property type="evidence" value="ECO:0007669"/>
    <property type="project" value="InterPro"/>
</dbReference>
<evidence type="ECO:0000313" key="9">
    <source>
        <dbReference type="EMBL" id="KAF7848994.1"/>
    </source>
</evidence>
<dbReference type="PANTHER" id="PTHR46898">
    <property type="entry name" value="SENESCENCE-ASSOCIATED CARBOXYLESTERASE 101"/>
    <property type="match status" value="1"/>
</dbReference>
<proteinExistence type="predicted"/>
<evidence type="ECO:0000256" key="3">
    <source>
        <dbReference type="ARBA" id="ARBA00022490"/>
    </source>
</evidence>
<comment type="caution">
    <text evidence="9">The sequence shown here is derived from an EMBL/GenBank/DDBJ whole genome shotgun (WGS) entry which is preliminary data.</text>
</comment>